<evidence type="ECO:0000259" key="3">
    <source>
        <dbReference type="PROSITE" id="PS51186"/>
    </source>
</evidence>
<evidence type="ECO:0000313" key="4">
    <source>
        <dbReference type="EMBL" id="OJH40471.1"/>
    </source>
</evidence>
<reference evidence="5" key="1">
    <citation type="submission" date="2016-11" db="EMBL/GenBank/DDBJ databases">
        <authorList>
            <person name="Shukria A."/>
            <person name="Stevens D.C."/>
        </authorList>
    </citation>
    <scope>NUCLEOTIDE SEQUENCE [LARGE SCALE GENOMIC DNA]</scope>
    <source>
        <strain evidence="5">Cbfe23</strain>
    </source>
</reference>
<proteinExistence type="predicted"/>
<dbReference type="Proteomes" id="UP000182229">
    <property type="component" value="Unassembled WGS sequence"/>
</dbReference>
<dbReference type="AlphaFoldDB" id="A0A1L9BDY5"/>
<dbReference type="SUPFAM" id="SSF55729">
    <property type="entry name" value="Acyl-CoA N-acyltransferases (Nat)"/>
    <property type="match status" value="1"/>
</dbReference>
<dbReference type="GO" id="GO:0016747">
    <property type="term" value="F:acyltransferase activity, transferring groups other than amino-acyl groups"/>
    <property type="evidence" value="ECO:0007669"/>
    <property type="project" value="InterPro"/>
</dbReference>
<sequence length="153" mass="17496">MRLTFIDTEHPLYPEELELRYQVLRAPLGFDRSSVKFPFDAQSLHLVAVDAGRVVGCVLFHPESEHSGRLFQMAIDPMRQRTGLGARLVRALEEELVARGFREITLHARAHVAGFYETLGYEVYGEPFVEVNIPHVHMRRGLNETRRSGPGER</sequence>
<protein>
    <submittedName>
        <fullName evidence="4">GNAT family N-acetyltransferase</fullName>
    </submittedName>
</protein>
<accession>A0A1L9BDY5</accession>
<gene>
    <name evidence="4" type="ORF">BON30_15795</name>
</gene>
<evidence type="ECO:0000256" key="1">
    <source>
        <dbReference type="ARBA" id="ARBA00022679"/>
    </source>
</evidence>
<dbReference type="CDD" id="cd04301">
    <property type="entry name" value="NAT_SF"/>
    <property type="match status" value="1"/>
</dbReference>
<dbReference type="EMBL" id="MPIN01000003">
    <property type="protein sequence ID" value="OJH40471.1"/>
    <property type="molecule type" value="Genomic_DNA"/>
</dbReference>
<dbReference type="Gene3D" id="3.40.630.30">
    <property type="match status" value="1"/>
</dbReference>
<comment type="caution">
    <text evidence="4">The sequence shown here is derived from an EMBL/GenBank/DDBJ whole genome shotgun (WGS) entry which is preliminary data.</text>
</comment>
<dbReference type="InterPro" id="IPR050832">
    <property type="entry name" value="Bact_Acetyltransf"/>
</dbReference>
<name>A0A1L9BDY5_9BACT</name>
<dbReference type="RefSeq" id="WP_071899104.1">
    <property type="nucleotide sequence ID" value="NZ_MPIN01000003.1"/>
</dbReference>
<dbReference type="PROSITE" id="PS51186">
    <property type="entry name" value="GNAT"/>
    <property type="match status" value="1"/>
</dbReference>
<evidence type="ECO:0000313" key="5">
    <source>
        <dbReference type="Proteomes" id="UP000182229"/>
    </source>
</evidence>
<dbReference type="InterPro" id="IPR000182">
    <property type="entry name" value="GNAT_dom"/>
</dbReference>
<reference evidence="4 5" key="2">
    <citation type="submission" date="2016-12" db="EMBL/GenBank/DDBJ databases">
        <title>Draft Genome Sequence of Cystobacter ferrugineus Strain Cbfe23.</title>
        <authorList>
            <person name="Akbar S."/>
            <person name="Dowd S.E."/>
            <person name="Stevens D.C."/>
        </authorList>
    </citation>
    <scope>NUCLEOTIDE SEQUENCE [LARGE SCALE GENOMIC DNA]</scope>
    <source>
        <strain evidence="4 5">Cbfe23</strain>
    </source>
</reference>
<feature type="domain" description="N-acetyltransferase" evidence="3">
    <location>
        <begin position="7"/>
        <end position="143"/>
    </location>
</feature>
<dbReference type="STRING" id="83449.BON30_15795"/>
<dbReference type="InterPro" id="IPR016181">
    <property type="entry name" value="Acyl_CoA_acyltransferase"/>
</dbReference>
<organism evidence="4 5">
    <name type="scientific">Cystobacter ferrugineus</name>
    <dbReference type="NCBI Taxonomy" id="83449"/>
    <lineage>
        <taxon>Bacteria</taxon>
        <taxon>Pseudomonadati</taxon>
        <taxon>Myxococcota</taxon>
        <taxon>Myxococcia</taxon>
        <taxon>Myxococcales</taxon>
        <taxon>Cystobacterineae</taxon>
        <taxon>Archangiaceae</taxon>
        <taxon>Cystobacter</taxon>
    </lineage>
</organism>
<keyword evidence="1 4" id="KW-0808">Transferase</keyword>
<dbReference type="Pfam" id="PF13673">
    <property type="entry name" value="Acetyltransf_10"/>
    <property type="match status" value="1"/>
</dbReference>
<evidence type="ECO:0000256" key="2">
    <source>
        <dbReference type="ARBA" id="ARBA00023315"/>
    </source>
</evidence>
<keyword evidence="5" id="KW-1185">Reference proteome</keyword>
<keyword evidence="2" id="KW-0012">Acyltransferase</keyword>
<dbReference type="OrthoDB" id="9796171at2"/>
<dbReference type="PANTHER" id="PTHR43877">
    <property type="entry name" value="AMINOALKYLPHOSPHONATE N-ACETYLTRANSFERASE-RELATED-RELATED"/>
    <property type="match status" value="1"/>
</dbReference>